<feature type="compositionally biased region" description="Acidic residues" evidence="1">
    <location>
        <begin position="47"/>
        <end position="79"/>
    </location>
</feature>
<accession>A0A699K3T5</accession>
<proteinExistence type="predicted"/>
<feature type="compositionally biased region" description="Polar residues" evidence="1">
    <location>
        <begin position="363"/>
        <end position="376"/>
    </location>
</feature>
<sequence>MVADLAVEFIDDVNDPKTRGVITSTKPRVLDVPKYNSESEKESWGNSDEDEDDTEDESEDDKGNDDDGDNDDDDDDDMNGDDKTDSNTESDIIKIPDLNQSSTEFDKEKKIDEEEDDDITKEYKDVNVNLENEDADMTYVDQTEGPLQSSSVSSDFTSKLLNLKNVSLTDNEIVSLMYTTVRHEVPSGQTSSLYIIPVTVIPEVTSTFTTTFPPPPPFFNTIQQHATTTLTPTASEITTLFPTLLDFSFVFKFNDRVTSLEKHLSEMKQVDQNINHILELTTKKELYVALVKSYNTDKDLFDTYDRGTKRRKSSKKAESLRDPRSNESKSSSSYKGTSRSHHKSSGKFAHAEGPSYTVEDSIVRQNQEFDTSNNDE</sequence>
<dbReference type="AlphaFoldDB" id="A0A699K3T5"/>
<feature type="region of interest" description="Disordered" evidence="1">
    <location>
        <begin position="9"/>
        <end position="118"/>
    </location>
</feature>
<name>A0A699K3T5_TANCI</name>
<dbReference type="EMBL" id="BKCJ010477345">
    <property type="protein sequence ID" value="GFA73164.1"/>
    <property type="molecule type" value="Genomic_DNA"/>
</dbReference>
<reference evidence="2" key="1">
    <citation type="journal article" date="2019" name="Sci. Rep.">
        <title>Draft genome of Tanacetum cinerariifolium, the natural source of mosquito coil.</title>
        <authorList>
            <person name="Yamashiro T."/>
            <person name="Shiraishi A."/>
            <person name="Satake H."/>
            <person name="Nakayama K."/>
        </authorList>
    </citation>
    <scope>NUCLEOTIDE SEQUENCE</scope>
</reference>
<evidence type="ECO:0000313" key="2">
    <source>
        <dbReference type="EMBL" id="GFA73164.1"/>
    </source>
</evidence>
<protein>
    <submittedName>
        <fullName evidence="2">Uncharacterized protein</fullName>
    </submittedName>
</protein>
<organism evidence="2">
    <name type="scientific">Tanacetum cinerariifolium</name>
    <name type="common">Dalmatian daisy</name>
    <name type="synonym">Chrysanthemum cinerariifolium</name>
    <dbReference type="NCBI Taxonomy" id="118510"/>
    <lineage>
        <taxon>Eukaryota</taxon>
        <taxon>Viridiplantae</taxon>
        <taxon>Streptophyta</taxon>
        <taxon>Embryophyta</taxon>
        <taxon>Tracheophyta</taxon>
        <taxon>Spermatophyta</taxon>
        <taxon>Magnoliopsida</taxon>
        <taxon>eudicotyledons</taxon>
        <taxon>Gunneridae</taxon>
        <taxon>Pentapetalae</taxon>
        <taxon>asterids</taxon>
        <taxon>campanulids</taxon>
        <taxon>Asterales</taxon>
        <taxon>Asteraceae</taxon>
        <taxon>Asteroideae</taxon>
        <taxon>Anthemideae</taxon>
        <taxon>Anthemidinae</taxon>
        <taxon>Tanacetum</taxon>
    </lineage>
</organism>
<feature type="region of interest" description="Disordered" evidence="1">
    <location>
        <begin position="306"/>
        <end position="376"/>
    </location>
</feature>
<feature type="compositionally biased region" description="Basic and acidic residues" evidence="1">
    <location>
        <begin position="80"/>
        <end position="94"/>
    </location>
</feature>
<feature type="compositionally biased region" description="Basic and acidic residues" evidence="1">
    <location>
        <begin position="315"/>
        <end position="327"/>
    </location>
</feature>
<feature type="compositionally biased region" description="Low complexity" evidence="1">
    <location>
        <begin position="328"/>
        <end position="337"/>
    </location>
</feature>
<comment type="caution">
    <text evidence="2">The sequence shown here is derived from an EMBL/GenBank/DDBJ whole genome shotgun (WGS) entry which is preliminary data.</text>
</comment>
<gene>
    <name evidence="2" type="ORF">Tci_645136</name>
</gene>
<evidence type="ECO:0000256" key="1">
    <source>
        <dbReference type="SAM" id="MobiDB-lite"/>
    </source>
</evidence>